<gene>
    <name evidence="4" type="ORF">QBA37_35005</name>
</gene>
<feature type="transmembrane region" description="Helical" evidence="3">
    <location>
        <begin position="480"/>
        <end position="501"/>
    </location>
</feature>
<dbReference type="InterPro" id="IPR025325">
    <property type="entry name" value="DUF4231"/>
</dbReference>
<evidence type="ECO:0000313" key="4">
    <source>
        <dbReference type="EMBL" id="MEH0564382.1"/>
    </source>
</evidence>
<dbReference type="NCBIfam" id="NF033634">
    <property type="entry name" value="SLATT_1"/>
    <property type="match status" value="1"/>
</dbReference>
<evidence type="ECO:0000256" key="2">
    <source>
        <dbReference type="SAM" id="MobiDB-lite"/>
    </source>
</evidence>
<feature type="transmembrane region" description="Helical" evidence="3">
    <location>
        <begin position="363"/>
        <end position="381"/>
    </location>
</feature>
<protein>
    <submittedName>
        <fullName evidence="4">DUF4231 domain-containing protein</fullName>
    </submittedName>
</protein>
<feature type="transmembrane region" description="Helical" evidence="3">
    <location>
        <begin position="455"/>
        <end position="474"/>
    </location>
</feature>
<keyword evidence="1" id="KW-0175">Coiled coil</keyword>
<evidence type="ECO:0000256" key="1">
    <source>
        <dbReference type="SAM" id="Coils"/>
    </source>
</evidence>
<keyword evidence="3" id="KW-0472">Membrane</keyword>
<accession>A0ABU8ADD6</accession>
<evidence type="ECO:0000256" key="3">
    <source>
        <dbReference type="SAM" id="Phobius"/>
    </source>
</evidence>
<dbReference type="Proteomes" id="UP001382181">
    <property type="component" value="Unassembled WGS sequence"/>
</dbReference>
<dbReference type="Pfam" id="PF14015">
    <property type="entry name" value="DUF4231"/>
    <property type="match status" value="1"/>
</dbReference>
<feature type="transmembrane region" description="Helical" evidence="3">
    <location>
        <begin position="334"/>
        <end position="357"/>
    </location>
</feature>
<proteinExistence type="predicted"/>
<evidence type="ECO:0000313" key="5">
    <source>
        <dbReference type="Proteomes" id="UP001382181"/>
    </source>
</evidence>
<keyword evidence="3" id="KW-1133">Transmembrane helix</keyword>
<dbReference type="EMBL" id="JARUMK010000002">
    <property type="protein sequence ID" value="MEH0564382.1"/>
    <property type="molecule type" value="Genomic_DNA"/>
</dbReference>
<keyword evidence="5" id="KW-1185">Reference proteome</keyword>
<name>A0ABU8ADD6_9ACTN</name>
<keyword evidence="3" id="KW-0812">Transmembrane</keyword>
<reference evidence="4 5" key="1">
    <citation type="submission" date="2023-04" db="EMBL/GenBank/DDBJ databases">
        <title>Genomic diversity of scab-causing Streptomyces spp. in the province of Quebec, Canada.</title>
        <authorList>
            <person name="Biessy A."/>
            <person name="Cadieux M."/>
            <person name="Ciotola M."/>
            <person name="Filion M."/>
        </authorList>
    </citation>
    <scope>NUCLEOTIDE SEQUENCE [LARGE SCALE GENOMIC DNA]</scope>
    <source>
        <strain evidence="4 5">B21-103</strain>
    </source>
</reference>
<organism evidence="4 5">
    <name type="scientific">Streptomyces silvae</name>
    <dbReference type="NCBI Taxonomy" id="2803812"/>
    <lineage>
        <taxon>Bacteria</taxon>
        <taxon>Bacillati</taxon>
        <taxon>Actinomycetota</taxon>
        <taxon>Actinomycetes</taxon>
        <taxon>Kitasatosporales</taxon>
        <taxon>Streptomycetaceae</taxon>
        <taxon>Streptomyces</taxon>
    </lineage>
</organism>
<feature type="coiled-coil region" evidence="1">
    <location>
        <begin position="533"/>
        <end position="560"/>
    </location>
</feature>
<sequence length="572" mass="64848">MLTPDPDADEPSVEPHEPWVYEILSHLVHDGHTIGSAEADELYPGTEDWGIVDDLIDAATRAKVSLFDFWFVYPFRNKGRRAVVRYSHGDGTESLWTSEHISDHWPTFEAPTWADVVSHTLTSLTDLAVHQESLSRAAARRITPGDEEDHGRPDGEPAAMPMNDQDDGKLAERNSGPYRPWVLDILDGLALNGRTVGREKANEPYNQSPNWKIIEVCVDVATQNDLAAFSRWIVTPIGAEEANLRYLHDDESESVWTPVNITKHWPSSEAPSWGEVITHALSSIKHLKPESADIRIPPPVQKAREEHIERTQTKRRAAAHLQNRIRLVRMARGLVVGPAVAACATFATAVGFTVSTWERFDMAPYNTAALLLLLLLLIVFISGMRMNTGKKENEEERSVAELRLELDLLEERRILEAAHSARSPYERQYSYRETIPHEIERLRRETRRYRRVHNFFQWSLFVASVTMSVTAAVYDPPQPGKGILISLGAFISFTTAVTGYFKFRERAFNLQQTADAIEQHVTAYDLAISPYNNSEVQANLERLAETVESLRVEQRKREQQLEQPHQGQNEVV</sequence>
<comment type="caution">
    <text evidence="4">The sequence shown here is derived from an EMBL/GenBank/DDBJ whole genome shotgun (WGS) entry which is preliminary data.</text>
</comment>
<dbReference type="RefSeq" id="WP_334558676.1">
    <property type="nucleotide sequence ID" value="NZ_JARUMK010000002.1"/>
</dbReference>
<feature type="region of interest" description="Disordered" evidence="2">
    <location>
        <begin position="136"/>
        <end position="169"/>
    </location>
</feature>